<evidence type="ECO:0000313" key="4">
    <source>
        <dbReference type="EMBL" id="KAI7804496.1"/>
    </source>
</evidence>
<evidence type="ECO:0000259" key="3">
    <source>
        <dbReference type="PROSITE" id="PS50015"/>
    </source>
</evidence>
<accession>A0A9W7WLU7</accession>
<sequence>MIASLAFLITLSVMAKCESNSDWLEPQMSSQSEMYSLMDRYRDDILSIRPNIIFCCVCQELIRRAKTEIYNTIQKKINSVCNKYIKAFRKVCLQRATRYRDILLHKLFPGGSPRGTCMKIKFCS</sequence>
<evidence type="ECO:0000313" key="5">
    <source>
        <dbReference type="Proteomes" id="UP001059041"/>
    </source>
</evidence>
<protein>
    <recommendedName>
        <fullName evidence="3">Saposin B-type domain-containing protein</fullName>
    </recommendedName>
</protein>
<feature type="signal peptide" evidence="2">
    <location>
        <begin position="1"/>
        <end position="19"/>
    </location>
</feature>
<gene>
    <name evidence="4" type="ORF">IRJ41_012202</name>
</gene>
<feature type="chain" id="PRO_5040870195" description="Saposin B-type domain-containing protein" evidence="2">
    <location>
        <begin position="20"/>
        <end position="124"/>
    </location>
</feature>
<keyword evidence="5" id="KW-1185">Reference proteome</keyword>
<organism evidence="4 5">
    <name type="scientific">Triplophysa rosa</name>
    <name type="common">Cave loach</name>
    <dbReference type="NCBI Taxonomy" id="992332"/>
    <lineage>
        <taxon>Eukaryota</taxon>
        <taxon>Metazoa</taxon>
        <taxon>Chordata</taxon>
        <taxon>Craniata</taxon>
        <taxon>Vertebrata</taxon>
        <taxon>Euteleostomi</taxon>
        <taxon>Actinopterygii</taxon>
        <taxon>Neopterygii</taxon>
        <taxon>Teleostei</taxon>
        <taxon>Ostariophysi</taxon>
        <taxon>Cypriniformes</taxon>
        <taxon>Nemacheilidae</taxon>
        <taxon>Triplophysa</taxon>
    </lineage>
</organism>
<evidence type="ECO:0000256" key="1">
    <source>
        <dbReference type="ARBA" id="ARBA00023157"/>
    </source>
</evidence>
<dbReference type="InterPro" id="IPR011001">
    <property type="entry name" value="Saposin-like"/>
</dbReference>
<dbReference type="AlphaFoldDB" id="A0A9W7WLU7"/>
<proteinExistence type="predicted"/>
<dbReference type="SUPFAM" id="SSF47862">
    <property type="entry name" value="Saposin"/>
    <property type="match status" value="1"/>
</dbReference>
<dbReference type="Proteomes" id="UP001059041">
    <property type="component" value="Linkage Group LG10"/>
</dbReference>
<evidence type="ECO:0000256" key="2">
    <source>
        <dbReference type="SAM" id="SignalP"/>
    </source>
</evidence>
<reference evidence="4" key="1">
    <citation type="submission" date="2021-02" db="EMBL/GenBank/DDBJ databases">
        <title>Comparative genomics reveals that relaxation of natural selection precedes convergent phenotypic evolution of cavefish.</title>
        <authorList>
            <person name="Peng Z."/>
        </authorList>
    </citation>
    <scope>NUCLEOTIDE SEQUENCE</scope>
    <source>
        <tissue evidence="4">Muscle</tissue>
    </source>
</reference>
<dbReference type="EMBL" id="JAFHDT010000010">
    <property type="protein sequence ID" value="KAI7804496.1"/>
    <property type="molecule type" value="Genomic_DNA"/>
</dbReference>
<name>A0A9W7WLU7_TRIRA</name>
<dbReference type="PROSITE" id="PS50015">
    <property type="entry name" value="SAP_B"/>
    <property type="match status" value="1"/>
</dbReference>
<keyword evidence="2" id="KW-0732">Signal</keyword>
<feature type="domain" description="Saposin B-type" evidence="3">
    <location>
        <begin position="51"/>
        <end position="124"/>
    </location>
</feature>
<keyword evidence="1" id="KW-1015">Disulfide bond</keyword>
<dbReference type="InterPro" id="IPR008139">
    <property type="entry name" value="SaposinB_dom"/>
</dbReference>
<dbReference type="SMART" id="SM00741">
    <property type="entry name" value="SapB"/>
    <property type="match status" value="1"/>
</dbReference>
<comment type="caution">
    <text evidence="4">The sequence shown here is derived from an EMBL/GenBank/DDBJ whole genome shotgun (WGS) entry which is preliminary data.</text>
</comment>
<dbReference type="Gene3D" id="1.10.225.10">
    <property type="entry name" value="Saposin-like"/>
    <property type="match status" value="1"/>
</dbReference>